<organism evidence="1 2">
    <name type="scientific">Silurus asotus</name>
    <name type="common">Amur catfish</name>
    <name type="synonym">Parasilurus asotus</name>
    <dbReference type="NCBI Taxonomy" id="30991"/>
    <lineage>
        <taxon>Eukaryota</taxon>
        <taxon>Metazoa</taxon>
        <taxon>Chordata</taxon>
        <taxon>Craniata</taxon>
        <taxon>Vertebrata</taxon>
        <taxon>Euteleostomi</taxon>
        <taxon>Actinopterygii</taxon>
        <taxon>Neopterygii</taxon>
        <taxon>Teleostei</taxon>
        <taxon>Ostariophysi</taxon>
        <taxon>Siluriformes</taxon>
        <taxon>Siluridae</taxon>
        <taxon>Silurus</taxon>
    </lineage>
</organism>
<dbReference type="PANTHER" id="PTHR35678:SF1">
    <property type="entry name" value="PROTEIN STPG4"/>
    <property type="match status" value="1"/>
</dbReference>
<dbReference type="Proteomes" id="UP001205998">
    <property type="component" value="Unassembled WGS sequence"/>
</dbReference>
<reference evidence="1" key="1">
    <citation type="submission" date="2018-07" db="EMBL/GenBank/DDBJ databases">
        <title>Comparative genomics of catfishes provides insights into carnivory and benthic adaptation.</title>
        <authorList>
            <person name="Zhang Y."/>
            <person name="Wang D."/>
            <person name="Peng Z."/>
            <person name="Zheng S."/>
            <person name="Shao F."/>
            <person name="Tao W."/>
        </authorList>
    </citation>
    <scope>NUCLEOTIDE SEQUENCE</scope>
    <source>
        <strain evidence="1">Chongqing</strain>
    </source>
</reference>
<accession>A0AAD4ZZG4</accession>
<gene>
    <name evidence="1" type="ORF">C0J50_7442</name>
</gene>
<sequence>LQNTPLPGTYHIHDFIEEAGLNPVRMTYGFKNTGRSETIMCIKSGTMLLPGAYNFTDSTQEVLQNQEPYSFKSCPRPDNYTLGSRDKVALKSSCDIDATKITYWKLPALWANRGCRATLLLATLRLFNEMKEGPAPGYYTPNLSPSIAITSCFRSTVPRLYSIHS</sequence>
<dbReference type="GO" id="GO:0042393">
    <property type="term" value="F:histone binding"/>
    <property type="evidence" value="ECO:0007669"/>
    <property type="project" value="TreeGrafter"/>
</dbReference>
<comment type="caution">
    <text evidence="1">The sequence shown here is derived from an EMBL/GenBank/DDBJ whole genome shotgun (WGS) entry which is preliminary data.</text>
</comment>
<dbReference type="EMBL" id="MU596817">
    <property type="protein sequence ID" value="KAI5606888.1"/>
    <property type="molecule type" value="Genomic_DNA"/>
</dbReference>
<feature type="non-terminal residue" evidence="1">
    <location>
        <position position="165"/>
    </location>
</feature>
<protein>
    <submittedName>
        <fullName evidence="1">Uncharacterized protein</fullName>
    </submittedName>
</protein>
<proteinExistence type="predicted"/>
<evidence type="ECO:0000313" key="2">
    <source>
        <dbReference type="Proteomes" id="UP001205998"/>
    </source>
</evidence>
<dbReference type="GO" id="GO:0044727">
    <property type="term" value="P:epigenetic programing of male pronucleus"/>
    <property type="evidence" value="ECO:0007669"/>
    <property type="project" value="TreeGrafter"/>
</dbReference>
<evidence type="ECO:0000313" key="1">
    <source>
        <dbReference type="EMBL" id="KAI5606888.1"/>
    </source>
</evidence>
<dbReference type="AlphaFoldDB" id="A0AAD4ZZG4"/>
<dbReference type="GO" id="GO:0001939">
    <property type="term" value="C:female pronucleus"/>
    <property type="evidence" value="ECO:0007669"/>
    <property type="project" value="TreeGrafter"/>
</dbReference>
<dbReference type="GO" id="GO:0003682">
    <property type="term" value="F:chromatin binding"/>
    <property type="evidence" value="ECO:0007669"/>
    <property type="project" value="TreeGrafter"/>
</dbReference>
<dbReference type="GO" id="GO:0042585">
    <property type="term" value="C:germinal vesicle"/>
    <property type="evidence" value="ECO:0007669"/>
    <property type="project" value="TreeGrafter"/>
</dbReference>
<keyword evidence="2" id="KW-1185">Reference proteome</keyword>
<name>A0AAD4ZZG4_SILAS</name>
<dbReference type="GO" id="GO:0001940">
    <property type="term" value="C:male pronucleus"/>
    <property type="evidence" value="ECO:0007669"/>
    <property type="project" value="TreeGrafter"/>
</dbReference>
<dbReference type="PANTHER" id="PTHR35678">
    <property type="entry name" value="PROTEIN STPG4"/>
    <property type="match status" value="1"/>
</dbReference>
<feature type="non-terminal residue" evidence="1">
    <location>
        <position position="1"/>
    </location>
</feature>